<comment type="caution">
    <text evidence="2">The sequence shown here is derived from an EMBL/GenBank/DDBJ whole genome shotgun (WGS) entry which is preliminary data.</text>
</comment>
<dbReference type="Gene3D" id="3.90.79.10">
    <property type="entry name" value="Nucleoside Triphosphate Pyrophosphohydrolase"/>
    <property type="match status" value="1"/>
</dbReference>
<dbReference type="Proteomes" id="UP001500552">
    <property type="component" value="Unassembled WGS sequence"/>
</dbReference>
<reference evidence="3" key="1">
    <citation type="journal article" date="2019" name="Int. J. Syst. Evol. Microbiol.">
        <title>The Global Catalogue of Microorganisms (GCM) 10K type strain sequencing project: providing services to taxonomists for standard genome sequencing and annotation.</title>
        <authorList>
            <consortium name="The Broad Institute Genomics Platform"/>
            <consortium name="The Broad Institute Genome Sequencing Center for Infectious Disease"/>
            <person name="Wu L."/>
            <person name="Ma J."/>
        </authorList>
    </citation>
    <scope>NUCLEOTIDE SEQUENCE [LARGE SCALE GENOMIC DNA]</scope>
    <source>
        <strain evidence="3">JCM 17926</strain>
    </source>
</reference>
<feature type="region of interest" description="Disordered" evidence="1">
    <location>
        <begin position="69"/>
        <end position="95"/>
    </location>
</feature>
<keyword evidence="3" id="KW-1185">Reference proteome</keyword>
<dbReference type="EMBL" id="BAABHC010000039">
    <property type="protein sequence ID" value="GAA4444811.1"/>
    <property type="molecule type" value="Genomic_DNA"/>
</dbReference>
<dbReference type="RefSeq" id="WP_345163261.1">
    <property type="nucleotide sequence ID" value="NZ_BAABHC010000039.1"/>
</dbReference>
<protein>
    <recommendedName>
        <fullName evidence="4">NUDIX domain-containing protein</fullName>
    </recommendedName>
</protein>
<sequence>MKLIDKLISIEVQDRRILSTRSKGKAPFYIPGGNREAGETYCQTTFRKIEEKLAVQLAPAMLRFVGNFQAHGQRPRQGAGARPDYPQLAETTRPD</sequence>
<evidence type="ECO:0000256" key="1">
    <source>
        <dbReference type="SAM" id="MobiDB-lite"/>
    </source>
</evidence>
<accession>A0ABP8M6T2</accession>
<name>A0ABP8M6T2_9BACT</name>
<organism evidence="2 3">
    <name type="scientific">Pontibacter saemangeumensis</name>
    <dbReference type="NCBI Taxonomy" id="1084525"/>
    <lineage>
        <taxon>Bacteria</taxon>
        <taxon>Pseudomonadati</taxon>
        <taxon>Bacteroidota</taxon>
        <taxon>Cytophagia</taxon>
        <taxon>Cytophagales</taxon>
        <taxon>Hymenobacteraceae</taxon>
        <taxon>Pontibacter</taxon>
    </lineage>
</organism>
<proteinExistence type="predicted"/>
<dbReference type="InterPro" id="IPR015797">
    <property type="entry name" value="NUDIX_hydrolase-like_dom_sf"/>
</dbReference>
<dbReference type="SUPFAM" id="SSF55811">
    <property type="entry name" value="Nudix"/>
    <property type="match status" value="1"/>
</dbReference>
<gene>
    <name evidence="2" type="ORF">GCM10023188_47250</name>
</gene>
<evidence type="ECO:0000313" key="2">
    <source>
        <dbReference type="EMBL" id="GAA4444811.1"/>
    </source>
</evidence>
<evidence type="ECO:0008006" key="4">
    <source>
        <dbReference type="Google" id="ProtNLM"/>
    </source>
</evidence>
<evidence type="ECO:0000313" key="3">
    <source>
        <dbReference type="Proteomes" id="UP001500552"/>
    </source>
</evidence>